<dbReference type="KEGG" id="nso:NIASO_05285"/>
<proteinExistence type="predicted"/>
<keyword evidence="2" id="KW-1185">Reference proteome</keyword>
<dbReference type="AlphaFoldDB" id="W0F2P8"/>
<gene>
    <name evidence="1" type="ORF">NIASO_05285</name>
</gene>
<organism evidence="1 2">
    <name type="scientific">Niabella soli DSM 19437</name>
    <dbReference type="NCBI Taxonomy" id="929713"/>
    <lineage>
        <taxon>Bacteria</taxon>
        <taxon>Pseudomonadati</taxon>
        <taxon>Bacteroidota</taxon>
        <taxon>Chitinophagia</taxon>
        <taxon>Chitinophagales</taxon>
        <taxon>Chitinophagaceae</taxon>
        <taxon>Niabella</taxon>
    </lineage>
</organism>
<accession>W0F2P8</accession>
<evidence type="ECO:0000313" key="1">
    <source>
        <dbReference type="EMBL" id="AHF17292.1"/>
    </source>
</evidence>
<protein>
    <submittedName>
        <fullName evidence="1">Uncharacterized protein</fullName>
    </submittedName>
</protein>
<dbReference type="HOGENOM" id="CLU_2771671_0_0_10"/>
<dbReference type="Proteomes" id="UP000003586">
    <property type="component" value="Chromosome"/>
</dbReference>
<name>W0F2P8_9BACT</name>
<sequence length="69" mass="7417">MVSVALIRESVLCKCAVSGAAILSFFNRVESTAGGASASFRKKDPVPLQFTRNPTTNAMITGTILIFFY</sequence>
<dbReference type="EMBL" id="CP007035">
    <property type="protein sequence ID" value="AHF17292.1"/>
    <property type="molecule type" value="Genomic_DNA"/>
</dbReference>
<reference evidence="1 2" key="1">
    <citation type="submission" date="2013-12" db="EMBL/GenBank/DDBJ databases">
        <authorList>
            <consortium name="DOE Joint Genome Institute"/>
            <person name="Eisen J."/>
            <person name="Huntemann M."/>
            <person name="Han J."/>
            <person name="Chen A."/>
            <person name="Kyrpides N."/>
            <person name="Mavromatis K."/>
            <person name="Markowitz V."/>
            <person name="Palaniappan K."/>
            <person name="Ivanova N."/>
            <person name="Schaumberg A."/>
            <person name="Pati A."/>
            <person name="Liolios K."/>
            <person name="Nordberg H.P."/>
            <person name="Cantor M.N."/>
            <person name="Hua S.X."/>
            <person name="Woyke T."/>
        </authorList>
    </citation>
    <scope>NUCLEOTIDE SEQUENCE [LARGE SCALE GENOMIC DNA]</scope>
    <source>
        <strain evidence="2">DSM 19437</strain>
    </source>
</reference>
<evidence type="ECO:0000313" key="2">
    <source>
        <dbReference type="Proteomes" id="UP000003586"/>
    </source>
</evidence>
<dbReference type="STRING" id="929713.NIASO_05285"/>